<feature type="chain" id="PRO_5008267958" evidence="2">
    <location>
        <begin position="23"/>
        <end position="371"/>
    </location>
</feature>
<organism evidence="3 4">
    <name type="scientific">Mollisia scopiformis</name>
    <name type="common">Conifer needle endophyte fungus</name>
    <name type="synonym">Phialocephala scopiformis</name>
    <dbReference type="NCBI Taxonomy" id="149040"/>
    <lineage>
        <taxon>Eukaryota</taxon>
        <taxon>Fungi</taxon>
        <taxon>Dikarya</taxon>
        <taxon>Ascomycota</taxon>
        <taxon>Pezizomycotina</taxon>
        <taxon>Leotiomycetes</taxon>
        <taxon>Helotiales</taxon>
        <taxon>Mollisiaceae</taxon>
        <taxon>Mollisia</taxon>
    </lineage>
</organism>
<evidence type="ECO:0000256" key="2">
    <source>
        <dbReference type="SAM" id="SignalP"/>
    </source>
</evidence>
<gene>
    <name evidence="3" type="ORF">LY89DRAFT_782781</name>
</gene>
<keyword evidence="4" id="KW-1185">Reference proteome</keyword>
<dbReference type="OrthoDB" id="3538998at2759"/>
<dbReference type="GeneID" id="28832346"/>
<dbReference type="EMBL" id="KQ947416">
    <property type="protein sequence ID" value="KUJ16536.1"/>
    <property type="molecule type" value="Genomic_DNA"/>
</dbReference>
<dbReference type="InParanoid" id="A0A194X8N9"/>
<evidence type="ECO:0000313" key="3">
    <source>
        <dbReference type="EMBL" id="KUJ16536.1"/>
    </source>
</evidence>
<feature type="compositionally biased region" description="Low complexity" evidence="1">
    <location>
        <begin position="320"/>
        <end position="344"/>
    </location>
</feature>
<keyword evidence="2" id="KW-0732">Signal</keyword>
<sequence>MVSRCLTAISVALIAFSSTAQAQTNFTTNWNPLGEGCVDSAGFLSCYGERETKAETCTSVCAQSNTKGTPSYNTCVDACNELWLADNIGCWIQSCWNQVYSCAYQLTALSYFDGSGLAQNSDVPFYPPPNDASAGACSCNLGYVYGNLSAVSTSTQGSNCEVIAGGNNATFYDCECCELSWPISNILNACPKSDLSGINFENGVSFPTYITRIATQLTPSTDKCAILNNGTETCISDYNFPYAGNTSYNPLSLPAAEPGKEALSNSAGNAFTVFPSASINLTLTMAPSYTSTITPASFGASASADPQSIAGTSIMGGTTTSISSTTTTTPSNTATSSSATATSTKKSAGVKMGGNLGLMALAVVPAVICIS</sequence>
<reference evidence="3 4" key="1">
    <citation type="submission" date="2015-10" db="EMBL/GenBank/DDBJ databases">
        <title>Full genome of DAOMC 229536 Phialocephala scopiformis, a fungal endophyte of spruce producing the potent anti-insectan compound rugulosin.</title>
        <authorList>
            <consortium name="DOE Joint Genome Institute"/>
            <person name="Walker A.K."/>
            <person name="Frasz S.L."/>
            <person name="Seifert K.A."/>
            <person name="Miller J.D."/>
            <person name="Mondo S.J."/>
            <person name="Labutti K."/>
            <person name="Lipzen A."/>
            <person name="Dockter R."/>
            <person name="Kennedy M."/>
            <person name="Grigoriev I.V."/>
            <person name="Spatafora J.W."/>
        </authorList>
    </citation>
    <scope>NUCLEOTIDE SEQUENCE [LARGE SCALE GENOMIC DNA]</scope>
    <source>
        <strain evidence="3 4">CBS 120377</strain>
    </source>
</reference>
<dbReference type="KEGG" id="psco:LY89DRAFT_782781"/>
<evidence type="ECO:0000313" key="4">
    <source>
        <dbReference type="Proteomes" id="UP000070700"/>
    </source>
</evidence>
<accession>A0A194X8N9</accession>
<feature type="signal peptide" evidence="2">
    <location>
        <begin position="1"/>
        <end position="22"/>
    </location>
</feature>
<dbReference type="Proteomes" id="UP000070700">
    <property type="component" value="Unassembled WGS sequence"/>
</dbReference>
<name>A0A194X8N9_MOLSC</name>
<feature type="region of interest" description="Disordered" evidence="1">
    <location>
        <begin position="320"/>
        <end position="347"/>
    </location>
</feature>
<proteinExistence type="predicted"/>
<dbReference type="AlphaFoldDB" id="A0A194X8N9"/>
<evidence type="ECO:0000256" key="1">
    <source>
        <dbReference type="SAM" id="MobiDB-lite"/>
    </source>
</evidence>
<dbReference type="RefSeq" id="XP_018070891.1">
    <property type="nucleotide sequence ID" value="XM_018222620.1"/>
</dbReference>
<protein>
    <submittedName>
        <fullName evidence="3">Uncharacterized protein</fullName>
    </submittedName>
</protein>